<keyword evidence="1" id="KW-0378">Hydrolase</keyword>
<reference evidence="2" key="2">
    <citation type="submission" date="2016-03" db="EMBL/GenBank/DDBJ databases">
        <authorList>
            <person name="Ploux O."/>
        </authorList>
    </citation>
    <scope>NUCLEOTIDE SEQUENCE [LARGE SCALE GENOMIC DNA]</scope>
    <source>
        <strain evidence="2">PP9</strain>
    </source>
</reference>
<dbReference type="InterPro" id="IPR050155">
    <property type="entry name" value="HAD-like_hydrolase_sf"/>
</dbReference>
<dbReference type="SFLD" id="SFLDG01129">
    <property type="entry name" value="C1.5:_HAD__Beta-PGM__Phosphata"/>
    <property type="match status" value="1"/>
</dbReference>
<dbReference type="STRING" id="241244.ATY39_01445"/>
<gene>
    <name evidence="1" type="ORF">ATY39_01445</name>
</gene>
<dbReference type="Gene3D" id="3.40.50.1000">
    <property type="entry name" value="HAD superfamily/HAD-like"/>
    <property type="match status" value="1"/>
</dbReference>
<dbReference type="InterPro" id="IPR023198">
    <property type="entry name" value="PGP-like_dom2"/>
</dbReference>
<dbReference type="InterPro" id="IPR036412">
    <property type="entry name" value="HAD-like_sf"/>
</dbReference>
<dbReference type="PANTHER" id="PTHR43434:SF26">
    <property type="entry name" value="PYROPHOSPHATASE PPAX"/>
    <property type="match status" value="1"/>
</dbReference>
<dbReference type="SFLD" id="SFLDS00003">
    <property type="entry name" value="Haloacid_Dehalogenase"/>
    <property type="match status" value="1"/>
</dbReference>
<dbReference type="PANTHER" id="PTHR43434">
    <property type="entry name" value="PHOSPHOGLYCOLATE PHOSPHATASE"/>
    <property type="match status" value="1"/>
</dbReference>
<dbReference type="OrthoDB" id="9802350at2"/>
<protein>
    <submittedName>
        <fullName evidence="1">HAD family hydrolase</fullName>
    </submittedName>
</protein>
<accession>A0A143H902</accession>
<name>A0A143H902_9BACL</name>
<dbReference type="Pfam" id="PF13419">
    <property type="entry name" value="HAD_2"/>
    <property type="match status" value="1"/>
</dbReference>
<dbReference type="SFLD" id="SFLDG01135">
    <property type="entry name" value="C1.5.6:_HAD__Beta-PGM__Phospha"/>
    <property type="match status" value="1"/>
</dbReference>
<dbReference type="RefSeq" id="WP_066784769.1">
    <property type="nucleotide sequence ID" value="NZ_CP014806.1"/>
</dbReference>
<proteinExistence type="predicted"/>
<evidence type="ECO:0000313" key="2">
    <source>
        <dbReference type="Proteomes" id="UP000076021"/>
    </source>
</evidence>
<dbReference type="InterPro" id="IPR006439">
    <property type="entry name" value="HAD-SF_hydro_IA"/>
</dbReference>
<dbReference type="EMBL" id="CP014806">
    <property type="protein sequence ID" value="AMW98198.1"/>
    <property type="molecule type" value="Genomic_DNA"/>
</dbReference>
<dbReference type="GO" id="GO:0005829">
    <property type="term" value="C:cytosol"/>
    <property type="evidence" value="ECO:0007669"/>
    <property type="project" value="TreeGrafter"/>
</dbReference>
<dbReference type="GO" id="GO:0008967">
    <property type="term" value="F:phosphoglycolate phosphatase activity"/>
    <property type="evidence" value="ECO:0007669"/>
    <property type="project" value="TreeGrafter"/>
</dbReference>
<dbReference type="GO" id="GO:0006281">
    <property type="term" value="P:DNA repair"/>
    <property type="evidence" value="ECO:0007669"/>
    <property type="project" value="TreeGrafter"/>
</dbReference>
<dbReference type="SUPFAM" id="SSF56784">
    <property type="entry name" value="HAD-like"/>
    <property type="match status" value="1"/>
</dbReference>
<dbReference type="NCBIfam" id="TIGR01549">
    <property type="entry name" value="HAD-SF-IA-v1"/>
    <property type="match status" value="1"/>
</dbReference>
<organism evidence="1 2">
    <name type="scientific">Rummeliibacillus stabekisii</name>
    <dbReference type="NCBI Taxonomy" id="241244"/>
    <lineage>
        <taxon>Bacteria</taxon>
        <taxon>Bacillati</taxon>
        <taxon>Bacillota</taxon>
        <taxon>Bacilli</taxon>
        <taxon>Bacillales</taxon>
        <taxon>Caryophanaceae</taxon>
        <taxon>Rummeliibacillus</taxon>
    </lineage>
</organism>
<dbReference type="InterPro" id="IPR041492">
    <property type="entry name" value="HAD_2"/>
</dbReference>
<dbReference type="InterPro" id="IPR023214">
    <property type="entry name" value="HAD_sf"/>
</dbReference>
<keyword evidence="2" id="KW-1185">Reference proteome</keyword>
<reference evidence="1 2" key="1">
    <citation type="journal article" date="2016" name="Genome Announc.">
        <title>Whole-Genome Sequence of Rummeliibacillus stabekisii Strain PP9 Isolated from Antarctic Soil.</title>
        <authorList>
            <person name="da Mota F.F."/>
            <person name="Vollu R.E."/>
            <person name="Jurelevicius D."/>
            <person name="Seldin L."/>
        </authorList>
    </citation>
    <scope>NUCLEOTIDE SEQUENCE [LARGE SCALE GENOMIC DNA]</scope>
    <source>
        <strain evidence="1 2">PP9</strain>
    </source>
</reference>
<dbReference type="Proteomes" id="UP000076021">
    <property type="component" value="Chromosome"/>
</dbReference>
<sequence length="209" mass="23365">MYKSIIFDIDGTLLDTEKAILLSLQQVLKEEGLSYELDDLKFSLGIPGKEALKQLPVTNVDKMDKKWSQAVLEYAHEVGLFSDIEEIIELLADKQIQMGIVTSKTRDELKREFEPFGLNTYFQYIVCADDTLKHKPEPEPLLACLEGLGVPSSSALYIGDSIYDMHCAYKAGVHFALALWGAKTTEGYDLAEYVLKKPQDIAVLAGLKL</sequence>
<evidence type="ECO:0000313" key="1">
    <source>
        <dbReference type="EMBL" id="AMW98198.1"/>
    </source>
</evidence>
<dbReference type="KEGG" id="rst:ATY39_01445"/>
<dbReference type="Gene3D" id="1.10.150.240">
    <property type="entry name" value="Putative phosphatase, domain 2"/>
    <property type="match status" value="1"/>
</dbReference>
<dbReference type="AlphaFoldDB" id="A0A143H902"/>